<evidence type="ECO:0000256" key="3">
    <source>
        <dbReference type="ARBA" id="ARBA00022112"/>
    </source>
</evidence>
<evidence type="ECO:0000313" key="5">
    <source>
        <dbReference type="EMBL" id="MBT1173841.1"/>
    </source>
</evidence>
<dbReference type="EMBL" id="JAFEJS010000017">
    <property type="protein sequence ID" value="MBT1173841.1"/>
    <property type="molecule type" value="Genomic_DNA"/>
</dbReference>
<comment type="caution">
    <text evidence="5">The sequence shown here is derived from an EMBL/GenBank/DDBJ whole genome shotgun (WGS) entry which is preliminary data.</text>
</comment>
<evidence type="ECO:0000256" key="2">
    <source>
        <dbReference type="ARBA" id="ARBA00011643"/>
    </source>
</evidence>
<keyword evidence="6" id="KW-1185">Reference proteome</keyword>
<dbReference type="InterPro" id="IPR036069">
    <property type="entry name" value="DUF34/NIF3_sf"/>
</dbReference>
<reference evidence="5 6" key="1">
    <citation type="journal article" date="2021" name="Environ. Microbiol.">
        <title>Genetic insights into the dark matter of the mammalian gut microbiota through targeted genome reconstruction.</title>
        <authorList>
            <person name="Lugli G.A."/>
            <person name="Alessandri G."/>
            <person name="Milani C."/>
            <person name="Viappiani A."/>
            <person name="Fontana F."/>
            <person name="Tarracchini C."/>
            <person name="Mancabelli L."/>
            <person name="Argentini C."/>
            <person name="Ruiz L."/>
            <person name="Margolles A."/>
            <person name="van Sinderen D."/>
            <person name="Turroni F."/>
            <person name="Ventura M."/>
        </authorList>
    </citation>
    <scope>NUCLEOTIDE SEQUENCE [LARGE SCALE GENOMIC DNA]</scope>
    <source>
        <strain evidence="5 6">MA2</strain>
    </source>
</reference>
<dbReference type="InterPro" id="IPR002678">
    <property type="entry name" value="DUF34/NIF3"/>
</dbReference>
<protein>
    <recommendedName>
        <fullName evidence="3">GTP cyclohydrolase 1 type 2 homolog</fullName>
    </recommendedName>
</protein>
<dbReference type="Gene3D" id="3.40.1390.30">
    <property type="entry name" value="NIF3 (NGG1p interacting factor 3)-like"/>
    <property type="match status" value="2"/>
</dbReference>
<sequence>MPNLKQVVDVLETLYPLRYAEQWDEPGLIVGDLTRPVGRIAFAADPTSAVVDEAIARGADLLVTHHPLFFRSVHQVSGLGFRGAIVDRLARSGCALWVGHTNADSAYRGVAQAAADGFGLVDQRPLVPIDDPDAGHAVGLGRVGRLPEPMSLDAFAKRVAAALPVDTALGVQACGDPDATVSTVAVLPGSGDSLFDEVRAAGVDVYVTSDLRHHPVTDAIEQARYEASMRAAGIVLDKGGEPGDGQVRPCFVNTPHSAIESMWFRYAVEDVPAAVERACGERPQVDWIRRNTDPWTFSVHGGNVYAPKDVPTEPTGGPAPKEA</sequence>
<dbReference type="PANTHER" id="PTHR13799">
    <property type="entry name" value="NGG1 INTERACTING FACTOR 3"/>
    <property type="match status" value="1"/>
</dbReference>
<evidence type="ECO:0000256" key="1">
    <source>
        <dbReference type="ARBA" id="ARBA00006964"/>
    </source>
</evidence>
<evidence type="ECO:0000256" key="4">
    <source>
        <dbReference type="ARBA" id="ARBA00022723"/>
    </source>
</evidence>
<dbReference type="PANTHER" id="PTHR13799:SF14">
    <property type="entry name" value="GTP CYCLOHYDROLASE 1 TYPE 2 HOMOLOG"/>
    <property type="match status" value="1"/>
</dbReference>
<comment type="subunit">
    <text evidence="2">Homohexamer.</text>
</comment>
<organism evidence="5 6">
    <name type="scientific">Bifidobacterium santillanense</name>
    <dbReference type="NCBI Taxonomy" id="2809028"/>
    <lineage>
        <taxon>Bacteria</taxon>
        <taxon>Bacillati</taxon>
        <taxon>Actinomycetota</taxon>
        <taxon>Actinomycetes</taxon>
        <taxon>Bifidobacteriales</taxon>
        <taxon>Bifidobacteriaceae</taxon>
        <taxon>Bifidobacterium</taxon>
    </lineage>
</organism>
<dbReference type="RefSeq" id="WP_214359077.1">
    <property type="nucleotide sequence ID" value="NZ_JAFEJS010000017.1"/>
</dbReference>
<accession>A0ABS5US58</accession>
<keyword evidence="4" id="KW-0479">Metal-binding</keyword>
<dbReference type="NCBIfam" id="TIGR00486">
    <property type="entry name" value="YbgI_SA1388"/>
    <property type="match status" value="1"/>
</dbReference>
<gene>
    <name evidence="5" type="ORF">JS528_10955</name>
</gene>
<comment type="similarity">
    <text evidence="1">Belongs to the GTP cyclohydrolase I type 2/NIF3 family.</text>
</comment>
<evidence type="ECO:0000313" key="6">
    <source>
        <dbReference type="Proteomes" id="UP000773064"/>
    </source>
</evidence>
<dbReference type="SUPFAM" id="SSF102705">
    <property type="entry name" value="NIF3 (NGG1p interacting factor 3)-like"/>
    <property type="match status" value="1"/>
</dbReference>
<proteinExistence type="inferred from homology"/>
<name>A0ABS5US58_9BIFI</name>
<dbReference type="Proteomes" id="UP000773064">
    <property type="component" value="Unassembled WGS sequence"/>
</dbReference>
<dbReference type="Pfam" id="PF01784">
    <property type="entry name" value="DUF34_NIF3"/>
    <property type="match status" value="1"/>
</dbReference>